<evidence type="ECO:0000313" key="3">
    <source>
        <dbReference type="Proteomes" id="UP000664382"/>
    </source>
</evidence>
<protein>
    <recommendedName>
        <fullName evidence="4">Type II toxin-antitoxin system PemK/MazF family toxin</fullName>
    </recommendedName>
</protein>
<organism evidence="2 3">
    <name type="scientific">Leucobacter weissii</name>
    <dbReference type="NCBI Taxonomy" id="1983706"/>
    <lineage>
        <taxon>Bacteria</taxon>
        <taxon>Bacillati</taxon>
        <taxon>Actinomycetota</taxon>
        <taxon>Actinomycetes</taxon>
        <taxon>Micrococcales</taxon>
        <taxon>Microbacteriaceae</taxon>
        <taxon>Leucobacter</taxon>
    </lineage>
</organism>
<feature type="region of interest" description="Disordered" evidence="1">
    <location>
        <begin position="19"/>
        <end position="63"/>
    </location>
</feature>
<dbReference type="Proteomes" id="UP000664382">
    <property type="component" value="Unassembled WGS sequence"/>
</dbReference>
<dbReference type="AlphaFoldDB" id="A0A939ML03"/>
<dbReference type="EMBL" id="JAGDYM010000009">
    <property type="protein sequence ID" value="MBO1901860.1"/>
    <property type="molecule type" value="Genomic_DNA"/>
</dbReference>
<evidence type="ECO:0008006" key="4">
    <source>
        <dbReference type="Google" id="ProtNLM"/>
    </source>
</evidence>
<dbReference type="RefSeq" id="WP_208097626.1">
    <property type="nucleotide sequence ID" value="NZ_JAGDYM010000009.1"/>
</dbReference>
<gene>
    <name evidence="2" type="ORF">J4H92_07850</name>
</gene>
<accession>A0A939ML03</accession>
<name>A0A939ML03_9MICO</name>
<proteinExistence type="predicted"/>
<evidence type="ECO:0000256" key="1">
    <source>
        <dbReference type="SAM" id="MobiDB-lite"/>
    </source>
</evidence>
<keyword evidence="3" id="KW-1185">Reference proteome</keyword>
<feature type="compositionally biased region" description="Basic and acidic residues" evidence="1">
    <location>
        <begin position="39"/>
        <end position="63"/>
    </location>
</feature>
<sequence length="187" mass="20304">MSRGGGVLSRLIEAVAGSLRRGADGTSGRGEPDLPVATWREDPRAGPARSRADLDADGTRDLRTDEIRSLRPSYSPLLDGEPDPGEVVWTWVPYVENDGRGKDRPVLIIASLSDGAFAGCYLSTKQHRGFVPVGTGPWDPQGRESFLSPERLLRVTDGGMRRETMGLDRAAFDRAVAAVVRSHRIPL</sequence>
<evidence type="ECO:0000313" key="2">
    <source>
        <dbReference type="EMBL" id="MBO1901860.1"/>
    </source>
</evidence>
<comment type="caution">
    <text evidence="2">The sequence shown here is derived from an EMBL/GenBank/DDBJ whole genome shotgun (WGS) entry which is preliminary data.</text>
</comment>
<reference evidence="2" key="1">
    <citation type="submission" date="2021-03" db="EMBL/GenBank/DDBJ databases">
        <title>Leucobacter chromiisoli sp. nov., isolated from chromium-containing soil of chemical plant.</title>
        <authorList>
            <person name="Xu Z."/>
        </authorList>
    </citation>
    <scope>NUCLEOTIDE SEQUENCE</scope>
    <source>
        <strain evidence="2">S27</strain>
    </source>
</reference>